<sequence length="73" mass="8203">MNKMLIGFGISAFGIVLFALTVLNIIPADTKNMKLGIVAVSWVFIIIGSVMRYKAVTKQHKEWKANHKNEMPK</sequence>
<feature type="transmembrane region" description="Helical" evidence="1">
    <location>
        <begin position="32"/>
        <end position="51"/>
    </location>
</feature>
<keyword evidence="1" id="KW-0812">Transmembrane</keyword>
<gene>
    <name evidence="2" type="ORF">BN1050_00622</name>
</gene>
<keyword evidence="1" id="KW-0472">Membrane</keyword>
<feature type="transmembrane region" description="Helical" evidence="1">
    <location>
        <begin position="5"/>
        <end position="26"/>
    </location>
</feature>
<dbReference type="PATRIC" id="fig|1461583.4.peg.594"/>
<dbReference type="AlphaFoldDB" id="A0A078LZA9"/>
<evidence type="ECO:0000313" key="2">
    <source>
        <dbReference type="EMBL" id="CEA00468.1"/>
    </source>
</evidence>
<keyword evidence="1" id="KW-1133">Transmembrane helix</keyword>
<name>A0A078LZA9_9BACL</name>
<accession>A0A078LZA9</accession>
<organism evidence="2">
    <name type="scientific">Metalysinibacillus saudimassiliensis</name>
    <dbReference type="NCBI Taxonomy" id="1461583"/>
    <lineage>
        <taxon>Bacteria</taxon>
        <taxon>Bacillati</taxon>
        <taxon>Bacillota</taxon>
        <taxon>Bacilli</taxon>
        <taxon>Bacillales</taxon>
        <taxon>Caryophanaceae</taxon>
        <taxon>Metalysinibacillus</taxon>
    </lineage>
</organism>
<proteinExistence type="predicted"/>
<reference evidence="2" key="1">
    <citation type="submission" date="2014-07" db="EMBL/GenBank/DDBJ databases">
        <authorList>
            <person name="Urmite Genomes Urmite Genomes"/>
        </authorList>
    </citation>
    <scope>NUCLEOTIDE SEQUENCE</scope>
    <source>
        <strain evidence="2">13S34_air</strain>
    </source>
</reference>
<dbReference type="HOGENOM" id="CLU_2936116_0_0_9"/>
<evidence type="ECO:0000256" key="1">
    <source>
        <dbReference type="SAM" id="Phobius"/>
    </source>
</evidence>
<dbReference type="EMBL" id="LN483073">
    <property type="protein sequence ID" value="CEA00468.1"/>
    <property type="molecule type" value="Genomic_DNA"/>
</dbReference>
<protein>
    <submittedName>
        <fullName evidence="2">Uncharacterized protein</fullName>
    </submittedName>
</protein>